<name>A0A9W6ZIR4_9STRA</name>
<dbReference type="SUPFAM" id="SSF54292">
    <property type="entry name" value="2Fe-2S ferredoxin-like"/>
    <property type="match status" value="1"/>
</dbReference>
<evidence type="ECO:0000313" key="2">
    <source>
        <dbReference type="Proteomes" id="UP001165082"/>
    </source>
</evidence>
<dbReference type="EMBL" id="BRXZ01000755">
    <property type="protein sequence ID" value="GMH52981.1"/>
    <property type="molecule type" value="Genomic_DNA"/>
</dbReference>
<proteinExistence type="predicted"/>
<evidence type="ECO:0000313" key="1">
    <source>
        <dbReference type="EMBL" id="GMH52981.1"/>
    </source>
</evidence>
<gene>
    <name evidence="1" type="ORF">TrRE_jg6321</name>
</gene>
<dbReference type="AlphaFoldDB" id="A0A9W6ZIR4"/>
<dbReference type="OrthoDB" id="268593at2759"/>
<dbReference type="InterPro" id="IPR036010">
    <property type="entry name" value="2Fe-2S_ferredoxin-like_sf"/>
</dbReference>
<keyword evidence="2" id="KW-1185">Reference proteome</keyword>
<dbReference type="Gene3D" id="3.10.20.30">
    <property type="match status" value="1"/>
</dbReference>
<protein>
    <submittedName>
        <fullName evidence="1">Uncharacterized protein</fullName>
    </submittedName>
</protein>
<dbReference type="GO" id="GO:0051536">
    <property type="term" value="F:iron-sulfur cluster binding"/>
    <property type="evidence" value="ECO:0007669"/>
    <property type="project" value="InterPro"/>
</dbReference>
<organism evidence="1 2">
    <name type="scientific">Triparma retinervis</name>
    <dbReference type="NCBI Taxonomy" id="2557542"/>
    <lineage>
        <taxon>Eukaryota</taxon>
        <taxon>Sar</taxon>
        <taxon>Stramenopiles</taxon>
        <taxon>Ochrophyta</taxon>
        <taxon>Bolidophyceae</taxon>
        <taxon>Parmales</taxon>
        <taxon>Triparmaceae</taxon>
        <taxon>Triparma</taxon>
    </lineage>
</organism>
<dbReference type="InterPro" id="IPR012675">
    <property type="entry name" value="Beta-grasp_dom_sf"/>
</dbReference>
<reference evidence="1" key="1">
    <citation type="submission" date="2022-07" db="EMBL/GenBank/DDBJ databases">
        <title>Genome analysis of Parmales, a sister group of diatoms, reveals the evolutionary specialization of diatoms from phago-mixotrophs to photoautotrophs.</title>
        <authorList>
            <person name="Ban H."/>
            <person name="Sato S."/>
            <person name="Yoshikawa S."/>
            <person name="Kazumasa Y."/>
            <person name="Nakamura Y."/>
            <person name="Ichinomiya M."/>
            <person name="Saitoh K."/>
            <person name="Sato N."/>
            <person name="Blanc-Mathieu R."/>
            <person name="Endo H."/>
            <person name="Kuwata A."/>
            <person name="Ogata H."/>
        </authorList>
    </citation>
    <scope>NUCLEOTIDE SEQUENCE</scope>
</reference>
<dbReference type="Proteomes" id="UP001165082">
    <property type="component" value="Unassembled WGS sequence"/>
</dbReference>
<comment type="caution">
    <text evidence="1">The sequence shown here is derived from an EMBL/GenBank/DDBJ whole genome shotgun (WGS) entry which is preliminary data.</text>
</comment>
<sequence>MGNFLSSNLTCNLVPCPTPLQCSRQPITFIDHSGARVTVPGIVGSTVYDVASTHKIDLGPSSLGATVENVHNERWTEDLFGEGVTTAFDHIKIPRAYQGIVGRMTKQEEMMLDQYWDEEEISAEASRLACMVKVTKEMDGMSIFIPDGLPDDCP</sequence>
<accession>A0A9W6ZIR4</accession>